<organism evidence="1 2">
    <name type="scientific">Senna tora</name>
    <dbReference type="NCBI Taxonomy" id="362788"/>
    <lineage>
        <taxon>Eukaryota</taxon>
        <taxon>Viridiplantae</taxon>
        <taxon>Streptophyta</taxon>
        <taxon>Embryophyta</taxon>
        <taxon>Tracheophyta</taxon>
        <taxon>Spermatophyta</taxon>
        <taxon>Magnoliopsida</taxon>
        <taxon>eudicotyledons</taxon>
        <taxon>Gunneridae</taxon>
        <taxon>Pentapetalae</taxon>
        <taxon>rosids</taxon>
        <taxon>fabids</taxon>
        <taxon>Fabales</taxon>
        <taxon>Fabaceae</taxon>
        <taxon>Caesalpinioideae</taxon>
        <taxon>Cassia clade</taxon>
        <taxon>Senna</taxon>
    </lineage>
</organism>
<comment type="caution">
    <text evidence="1">The sequence shown here is derived from an EMBL/GenBank/DDBJ whole genome shotgun (WGS) entry which is preliminary data.</text>
</comment>
<dbReference type="PANTHER" id="PTHR35097:SF1">
    <property type="entry name" value="GDSL ESTERASE_LIPASE"/>
    <property type="match status" value="1"/>
</dbReference>
<gene>
    <name evidence="1" type="ORF">G2W53_011882</name>
</gene>
<dbReference type="Proteomes" id="UP000634136">
    <property type="component" value="Unassembled WGS sequence"/>
</dbReference>
<sequence>MDKLKGYTKSSQDFFAGLIHGRRDSASRNPIEILKRLQREAFSDLMKLRDRQDKIERTLSFYKPSKAGPFKESATHVRGQVDLLGALLMMDNISQQNLDVISRAGISTGVDSRLIFETNIRQKDTLVAEFSTSQKGKEHHSDGLGSPLSLSKLCYMAKVSDWLSVMAIPIGAQCKDVGVTSSSFHQQGKGLTDVSSGGPPLLNLHNGSAIGIMVRKSNIVASLAQLVSGLGKQLGSNTWEKCSSTFGELACQFPGGMKVSLLGLYQVPLPSSEVKLGSLTFPILSSKPRQVSETAYEVFPLLETRKQFSTGSVALMVESEVDDTTKIGGWVEMNKLNPRSVHWGISMADVSEDSFGWGMSLNGMIGDLASDDLFQVESYLKFNVAHKFCLKPGLVYVADGQTKLAGIMLRSSWSF</sequence>
<reference evidence="1" key="1">
    <citation type="submission" date="2020-09" db="EMBL/GenBank/DDBJ databases">
        <title>Genome-Enabled Discovery of Anthraquinone Biosynthesis in Senna tora.</title>
        <authorList>
            <person name="Kang S.-H."/>
            <person name="Pandey R.P."/>
            <person name="Lee C.-M."/>
            <person name="Sim J.-S."/>
            <person name="Jeong J.-T."/>
            <person name="Choi B.-S."/>
            <person name="Jung M."/>
            <person name="Ginzburg D."/>
            <person name="Zhao K."/>
            <person name="Won S.Y."/>
            <person name="Oh T.-J."/>
            <person name="Yu Y."/>
            <person name="Kim N.-H."/>
            <person name="Lee O.R."/>
            <person name="Lee T.-H."/>
            <person name="Bashyal P."/>
            <person name="Kim T.-S."/>
            <person name="Lee W.-H."/>
            <person name="Kawkins C."/>
            <person name="Kim C.-K."/>
            <person name="Kim J.S."/>
            <person name="Ahn B.O."/>
            <person name="Rhee S.Y."/>
            <person name="Sohng J.K."/>
        </authorList>
    </citation>
    <scope>NUCLEOTIDE SEQUENCE</scope>
    <source>
        <tissue evidence="1">Leaf</tissue>
    </source>
</reference>
<proteinExistence type="predicted"/>
<dbReference type="EMBL" id="JAAIUW010000005">
    <property type="protein sequence ID" value="KAF7829549.1"/>
    <property type="molecule type" value="Genomic_DNA"/>
</dbReference>
<evidence type="ECO:0000313" key="1">
    <source>
        <dbReference type="EMBL" id="KAF7829549.1"/>
    </source>
</evidence>
<dbReference type="AlphaFoldDB" id="A0A834WSG5"/>
<evidence type="ECO:0000313" key="2">
    <source>
        <dbReference type="Proteomes" id="UP000634136"/>
    </source>
</evidence>
<keyword evidence="2" id="KW-1185">Reference proteome</keyword>
<protein>
    <submittedName>
        <fullName evidence="1">Clusterin alpha chain like</fullName>
    </submittedName>
</protein>
<accession>A0A834WSG5</accession>
<name>A0A834WSG5_9FABA</name>
<dbReference type="OrthoDB" id="2017825at2759"/>
<dbReference type="PANTHER" id="PTHR35097">
    <property type="entry name" value="GDSL ESTERASE/LIPASE"/>
    <property type="match status" value="1"/>
</dbReference>